<sequence>MTKVQDRALFCEYLPVSLLIGNGQRNTRSEGTLLLIFESGAVCCYPINENTLRSISEYAVALSTESTTKPRNKSRVEYSSIDAQLPRKDLVKIDVLNFPQRKDGTPIHPRKIALSPNKKFLLIIGVEYSKQRRLVVFRLLSNSKDPLQPIFYDRSLTYFDACFSSDSRHLIALPSRFPGFVFMFKLPKPQNLWSDFYFHNSSEFIPISSRSRFTPRSCGPLFVIGPAKNSFGKPLEMTHISGSINSKLHTFSTQKKNPQKKTTNEKTEKEKEKEKKEQEGEEEEEEEEEEVEEIEERSECDFVTWNDLGYGEYCLWSLKSSEFVYKKYSFLEKKYVKDELLHKEDEESSEDDYYYSSTESSDDLNFSKWNNDDRNDWSEYEDDEDDDDEDEDDDDDDEIEDDDDEEEYVDDGDEYSIGHSDQKSDNPEEDASNQLQPETKEENEDENLKESDQINNENPKKNEEEEIPQTDSNNKDLNKSNQIKSISNNNNNNNQNQKKEKEQFEGNEQGNENKDKDGNKNHVEEIKENINKNEDDYVEENNKEEEEDGDGDEKEEEEEEEEEKEKEEDEDDEEEAEEDDDDEIDDDDDDDDGEYEYGWDDEDSEEVEDNEQNLLNKHNQKEKESYKKKRKGIFFFKNFEYFPRLLFPSVHKTDKINEKTQPTAYILEMKFAPTYSILTKSEEENNSTIENERGKPKLLAVVIRHSFRNSSDNGIGISMVDGAVPNKQEFEESEEIKKNQRMSTKKGSESKLKSNFEMKDFGNNSKIMYHQNINQKNAIWYRASESNDRSDLLCAKWTNTMLIGQAPSASVVLRGKGVYELVDYSYGSEFQALYSYFVKNVVNFVTVTSYHRFWLTKTGELRLIIVNPTEPSFHPEWKQIFQTNRNQKMDNYLFRQIGRRVGYYINKIEDKLSDSRSGRTKGGRSKGRRGGGGTNTNNNDNYKRVFVGFGQCESCVGLHLYRCFFCGTLLTRPLQCGMTLSAVYCSKECQANHWQTWKMRITHRNTKK</sequence>
<feature type="compositionally biased region" description="Acidic residues" evidence="5">
    <location>
        <begin position="279"/>
        <end position="298"/>
    </location>
</feature>
<feature type="compositionally biased region" description="Basic and acidic residues" evidence="5">
    <location>
        <begin position="511"/>
        <end position="535"/>
    </location>
</feature>
<dbReference type="PROSITE" id="PS50865">
    <property type="entry name" value="ZF_MYND_2"/>
    <property type="match status" value="1"/>
</dbReference>
<reference evidence="7" key="1">
    <citation type="submission" date="2022-08" db="EMBL/GenBank/DDBJ databases">
        <title>Novel sulfate-reducing endosymbionts in the free-living metamonad Anaeramoeba.</title>
        <authorList>
            <person name="Jerlstrom-Hultqvist J."/>
            <person name="Cepicka I."/>
            <person name="Gallot-Lavallee L."/>
            <person name="Salas-Leiva D."/>
            <person name="Curtis B.A."/>
            <person name="Zahonova K."/>
            <person name="Pipaliya S."/>
            <person name="Dacks J."/>
            <person name="Roger A.J."/>
        </authorList>
    </citation>
    <scope>NUCLEOTIDE SEQUENCE</scope>
    <source>
        <strain evidence="7">Schooner1</strain>
    </source>
</reference>
<dbReference type="EMBL" id="JAOAOG010000166">
    <property type="protein sequence ID" value="KAJ6244305.1"/>
    <property type="molecule type" value="Genomic_DNA"/>
</dbReference>
<evidence type="ECO:0000256" key="5">
    <source>
        <dbReference type="SAM" id="MobiDB-lite"/>
    </source>
</evidence>
<keyword evidence="8" id="KW-1185">Reference proteome</keyword>
<name>A0ABQ8YI87_9EUKA</name>
<evidence type="ECO:0000259" key="6">
    <source>
        <dbReference type="PROSITE" id="PS50865"/>
    </source>
</evidence>
<evidence type="ECO:0000313" key="8">
    <source>
        <dbReference type="Proteomes" id="UP001150062"/>
    </source>
</evidence>
<keyword evidence="3" id="KW-0862">Zinc</keyword>
<feature type="region of interest" description="Disordered" evidence="5">
    <location>
        <begin position="251"/>
        <end position="298"/>
    </location>
</feature>
<feature type="compositionally biased region" description="Low complexity" evidence="5">
    <location>
        <begin position="479"/>
        <end position="496"/>
    </location>
</feature>
<gene>
    <name evidence="7" type="ORF">M0813_21570</name>
</gene>
<evidence type="ECO:0000256" key="4">
    <source>
        <dbReference type="PROSITE-ProRule" id="PRU00134"/>
    </source>
</evidence>
<keyword evidence="2 4" id="KW-0863">Zinc-finger</keyword>
<protein>
    <recommendedName>
        <fullName evidence="6">MYND-type domain-containing protein</fullName>
    </recommendedName>
</protein>
<feature type="domain" description="MYND-type" evidence="6">
    <location>
        <begin position="963"/>
        <end position="1007"/>
    </location>
</feature>
<evidence type="ECO:0000313" key="7">
    <source>
        <dbReference type="EMBL" id="KAJ6244305.1"/>
    </source>
</evidence>
<feature type="compositionally biased region" description="Acidic residues" evidence="5">
    <location>
        <begin position="536"/>
        <end position="611"/>
    </location>
</feature>
<feature type="compositionally biased region" description="Basic and acidic residues" evidence="5">
    <location>
        <begin position="262"/>
        <end position="278"/>
    </location>
</feature>
<feature type="region of interest" description="Disordered" evidence="5">
    <location>
        <begin position="342"/>
        <end position="623"/>
    </location>
</feature>
<proteinExistence type="predicted"/>
<accession>A0ABQ8YI87</accession>
<feature type="region of interest" description="Disordered" evidence="5">
    <location>
        <begin position="913"/>
        <end position="937"/>
    </location>
</feature>
<evidence type="ECO:0000256" key="1">
    <source>
        <dbReference type="ARBA" id="ARBA00022723"/>
    </source>
</evidence>
<dbReference type="Proteomes" id="UP001150062">
    <property type="component" value="Unassembled WGS sequence"/>
</dbReference>
<feature type="region of interest" description="Disordered" evidence="5">
    <location>
        <begin position="730"/>
        <end position="750"/>
    </location>
</feature>
<keyword evidence="1" id="KW-0479">Metal-binding</keyword>
<evidence type="ECO:0000256" key="2">
    <source>
        <dbReference type="ARBA" id="ARBA00022771"/>
    </source>
</evidence>
<dbReference type="InterPro" id="IPR002893">
    <property type="entry name" value="Znf_MYND"/>
</dbReference>
<feature type="compositionally biased region" description="Acidic residues" evidence="5">
    <location>
        <begin position="378"/>
        <end position="414"/>
    </location>
</feature>
<dbReference type="Pfam" id="PF01753">
    <property type="entry name" value="zf-MYND"/>
    <property type="match status" value="1"/>
</dbReference>
<evidence type="ECO:0000256" key="3">
    <source>
        <dbReference type="ARBA" id="ARBA00022833"/>
    </source>
</evidence>
<organism evidence="7 8">
    <name type="scientific">Anaeramoeba flamelloides</name>
    <dbReference type="NCBI Taxonomy" id="1746091"/>
    <lineage>
        <taxon>Eukaryota</taxon>
        <taxon>Metamonada</taxon>
        <taxon>Anaeramoebidae</taxon>
        <taxon>Anaeramoeba</taxon>
    </lineage>
</organism>
<comment type="caution">
    <text evidence="7">The sequence shown here is derived from an EMBL/GenBank/DDBJ whole genome shotgun (WGS) entry which is preliminary data.</text>
</comment>
<feature type="compositionally biased region" description="Basic and acidic residues" evidence="5">
    <location>
        <begin position="446"/>
        <end position="463"/>
    </location>
</feature>
<feature type="compositionally biased region" description="Basic residues" evidence="5">
    <location>
        <begin position="918"/>
        <end position="929"/>
    </location>
</feature>